<dbReference type="PANTHER" id="PTHR42877">
    <property type="entry name" value="L-ORNITHINE N(5)-MONOOXYGENASE-RELATED"/>
    <property type="match status" value="1"/>
</dbReference>
<dbReference type="Proteomes" id="UP001212189">
    <property type="component" value="Chromosome"/>
</dbReference>
<dbReference type="PROSITE" id="PS01173">
    <property type="entry name" value="LIPASE_GDXG_HIS"/>
    <property type="match status" value="1"/>
</dbReference>
<dbReference type="SUPFAM" id="SSF53474">
    <property type="entry name" value="alpha/beta-Hydrolases"/>
    <property type="match status" value="1"/>
</dbReference>
<dbReference type="InterPro" id="IPR036188">
    <property type="entry name" value="FAD/NAD-bd_sf"/>
</dbReference>
<dbReference type="Gene3D" id="3.50.50.60">
    <property type="entry name" value="FAD/NAD(P)-binding domain"/>
    <property type="match status" value="2"/>
</dbReference>
<dbReference type="InterPro" id="IPR029058">
    <property type="entry name" value="AB_hydrolase_fold"/>
</dbReference>
<proteinExistence type="inferred from homology"/>
<keyword evidence="2 5" id="KW-0378">Hydrolase</keyword>
<organism evidence="5 6">
    <name type="scientific">Denitrificimonas caeni</name>
    <dbReference type="NCBI Taxonomy" id="521720"/>
    <lineage>
        <taxon>Bacteria</taxon>
        <taxon>Pseudomonadati</taxon>
        <taxon>Pseudomonadota</taxon>
        <taxon>Gammaproteobacteria</taxon>
        <taxon>Pseudomonadales</taxon>
        <taxon>Pseudomonadaceae</taxon>
        <taxon>Denitrificimonas</taxon>
    </lineage>
</organism>
<dbReference type="InterPro" id="IPR002168">
    <property type="entry name" value="Lipase_GDXG_HIS_AS"/>
</dbReference>
<dbReference type="RefSeq" id="WP_269818681.1">
    <property type="nucleotide sequence ID" value="NZ_CP114976.1"/>
</dbReference>
<evidence type="ECO:0000259" key="4">
    <source>
        <dbReference type="Pfam" id="PF07859"/>
    </source>
</evidence>
<dbReference type="Pfam" id="PF13738">
    <property type="entry name" value="Pyr_redox_3"/>
    <property type="match status" value="1"/>
</dbReference>
<dbReference type="GO" id="GO:0016787">
    <property type="term" value="F:hydrolase activity"/>
    <property type="evidence" value="ECO:0007669"/>
    <property type="project" value="UniProtKB-KW"/>
</dbReference>
<dbReference type="KEGG" id="dce:O6P33_02540"/>
<dbReference type="InterPro" id="IPR013094">
    <property type="entry name" value="AB_hydrolase_3"/>
</dbReference>
<evidence type="ECO:0000313" key="6">
    <source>
        <dbReference type="Proteomes" id="UP001212189"/>
    </source>
</evidence>
<keyword evidence="3" id="KW-1133">Transmembrane helix</keyword>
<keyword evidence="3" id="KW-0812">Transmembrane</keyword>
<feature type="transmembrane region" description="Helical" evidence="3">
    <location>
        <begin position="12"/>
        <end position="34"/>
    </location>
</feature>
<evidence type="ECO:0000256" key="2">
    <source>
        <dbReference type="ARBA" id="ARBA00022801"/>
    </source>
</evidence>
<evidence type="ECO:0000256" key="1">
    <source>
        <dbReference type="ARBA" id="ARBA00010515"/>
    </source>
</evidence>
<dbReference type="EMBL" id="CP114976">
    <property type="protein sequence ID" value="WBE25739.1"/>
    <property type="molecule type" value="Genomic_DNA"/>
</dbReference>
<dbReference type="PANTHER" id="PTHR42877:SF4">
    <property type="entry name" value="FAD_NAD(P)-BINDING DOMAIN-CONTAINING PROTEIN-RELATED"/>
    <property type="match status" value="1"/>
</dbReference>
<protein>
    <submittedName>
        <fullName evidence="5">Alpha/beta hydrolase fold domain-containing protein</fullName>
    </submittedName>
</protein>
<dbReference type="Pfam" id="PF07859">
    <property type="entry name" value="Abhydrolase_3"/>
    <property type="match status" value="1"/>
</dbReference>
<feature type="domain" description="Alpha/beta hydrolase fold-3" evidence="4">
    <location>
        <begin position="589"/>
        <end position="787"/>
    </location>
</feature>
<evidence type="ECO:0000256" key="3">
    <source>
        <dbReference type="SAM" id="Phobius"/>
    </source>
</evidence>
<dbReference type="InterPro" id="IPR051209">
    <property type="entry name" value="FAD-bind_Monooxygenase_sf"/>
</dbReference>
<name>A0AAE9VTQ8_9GAMM</name>
<gene>
    <name evidence="5" type="ORF">O6P33_02540</name>
</gene>
<keyword evidence="3" id="KW-0472">Membrane</keyword>
<reference evidence="5 6" key="1">
    <citation type="submission" date="2022-12" db="EMBL/GenBank/DDBJ databases">
        <title>Coexistence and Characterization of a Novel Tigecycline Resistance gene tet(X) variant and blaNDM-1 in a Pseudomonas caeni Isolate of Chicken Origin.</title>
        <authorList>
            <person name="Lu X."/>
            <person name="Zhang L."/>
            <person name="Li R."/>
            <person name="Wang Z."/>
        </authorList>
    </citation>
    <scope>NUCLEOTIDE SEQUENCE [LARGE SCALE GENOMIC DNA]</scope>
    <source>
        <strain evidence="5 6">CE14</strain>
    </source>
</reference>
<sequence>MPATDSPQPEAASSVLTAIIIGSGFAGIGMAVALRQAGITDFIILEKNHDVGGVWRDNSYPGAACDVPSHLYSFSFEPNPDWTRVFASQAEIYSYLRQCARKYALTPHIQFGAEVQQAAYNESAALWQVGLTDGQQLQATLLITATGQLSRPALPKLDGIETFQGHSFHSATWDHSYPLASKRVAVVGTGASAIQFVPAIADQVKHLTVFQRSPAYLKKRPDRAYKSWEKALFRRLPWAMKLHRASIYLRYESQALAFTKFKGLMKLAVGRPFNKMLAQDVADPELRRQLTPDYPIGCKRILLSSEYLKTMSKANVELVTTAIQRVTAEGIETTDGVEYPVDAIIYGTGFAATEFLAPMQITGRQGLDLNSAWQNGAQAYLGLTVPNFPNFFMLYGPNSNLGHNSIVYMLESQIAHVLRCYRALQASNSSAIEVDASRYRNFNLKIQQGLANTVWHGCKSWYVDESGHNSTNWPGFTLSYRYLTRFSSLQAYRFTSTSLNVAGTTQTITVAEPQDWLEKLHASVLRGFLRVIFRRIMGPPFAASTQRKVTQFLSLIAPGVRGVTQHTISTAGISTQVLTPKKKQAQGVILYLHGGAFCLGSAQSHRSLTTRLAVDSGLPVWLPEYRLAPEHPYPAAQDDVLACYDALRQNYPAEQIVIGGDSAGGALALALALTLKARGDRLPAALLLISPVTDARLSGATLVSKHGTDPMLRRGWLEQALDWYQPPLDADSYRPLEVDLSGLPPMLIQVGEQELLLADSTRLAEHAGNCGVPCQLEIYAARWHVFHLQALSLKSAQQAIRTLAAFAKEHVSANAAVPNTDHRSEDNA</sequence>
<keyword evidence="6" id="KW-1185">Reference proteome</keyword>
<dbReference type="AlphaFoldDB" id="A0AAE9VTQ8"/>
<dbReference type="Gene3D" id="3.40.50.1820">
    <property type="entry name" value="alpha/beta hydrolase"/>
    <property type="match status" value="1"/>
</dbReference>
<dbReference type="SUPFAM" id="SSF51905">
    <property type="entry name" value="FAD/NAD(P)-binding domain"/>
    <property type="match status" value="1"/>
</dbReference>
<comment type="similarity">
    <text evidence="1">Belongs to the 'GDXG' lipolytic enzyme family.</text>
</comment>
<evidence type="ECO:0000313" key="5">
    <source>
        <dbReference type="EMBL" id="WBE25739.1"/>
    </source>
</evidence>
<accession>A0AAE9VTQ8</accession>